<protein>
    <submittedName>
        <fullName evidence="1">Uncharacterized protein involved in oxidation of intracellular sulfur</fullName>
    </submittedName>
</protein>
<evidence type="ECO:0000313" key="2">
    <source>
        <dbReference type="Proteomes" id="UP000198635"/>
    </source>
</evidence>
<keyword evidence="2" id="KW-1185">Reference proteome</keyword>
<name>A0A1I3PJE3_9BACT</name>
<dbReference type="STRING" id="52560.SAMN04488082_10215"/>
<organism evidence="1 2">
    <name type="scientific">Desulfomicrobium apsheronum</name>
    <dbReference type="NCBI Taxonomy" id="52560"/>
    <lineage>
        <taxon>Bacteria</taxon>
        <taxon>Pseudomonadati</taxon>
        <taxon>Thermodesulfobacteriota</taxon>
        <taxon>Desulfovibrionia</taxon>
        <taxon>Desulfovibrionales</taxon>
        <taxon>Desulfomicrobiaceae</taxon>
        <taxon>Desulfomicrobium</taxon>
    </lineage>
</organism>
<accession>A0A1I3PJE3</accession>
<dbReference type="EMBL" id="FORX01000002">
    <property type="protein sequence ID" value="SFJ21439.1"/>
    <property type="molecule type" value="Genomic_DNA"/>
</dbReference>
<sequence>MGIHGVDAIEHVKLSNMKFLYEHVLRADRILNF</sequence>
<evidence type="ECO:0000313" key="1">
    <source>
        <dbReference type="EMBL" id="SFJ21439.1"/>
    </source>
</evidence>
<reference evidence="2" key="1">
    <citation type="submission" date="2016-10" db="EMBL/GenBank/DDBJ databases">
        <authorList>
            <person name="Varghese N."/>
            <person name="Submissions S."/>
        </authorList>
    </citation>
    <scope>NUCLEOTIDE SEQUENCE [LARGE SCALE GENOMIC DNA]</scope>
    <source>
        <strain evidence="2">DSM 5918</strain>
    </source>
</reference>
<proteinExistence type="predicted"/>
<dbReference type="Proteomes" id="UP000198635">
    <property type="component" value="Unassembled WGS sequence"/>
</dbReference>
<dbReference type="AlphaFoldDB" id="A0A1I3PJE3"/>
<gene>
    <name evidence="1" type="ORF">SAMN04488082_10215</name>
</gene>